<evidence type="ECO:0000259" key="1">
    <source>
        <dbReference type="Pfam" id="PF05651"/>
    </source>
</evidence>
<organism evidence="2 3">
    <name type="scientific">Metabacillus mangrovi</name>
    <dbReference type="NCBI Taxonomy" id="1491830"/>
    <lineage>
        <taxon>Bacteria</taxon>
        <taxon>Bacillati</taxon>
        <taxon>Bacillota</taxon>
        <taxon>Bacilli</taxon>
        <taxon>Bacillales</taxon>
        <taxon>Bacillaceae</taxon>
        <taxon>Metabacillus</taxon>
    </lineage>
</organism>
<proteinExistence type="predicted"/>
<dbReference type="Pfam" id="PF05651">
    <property type="entry name" value="Diacid_rec"/>
    <property type="match status" value="1"/>
</dbReference>
<dbReference type="Proteomes" id="UP000434639">
    <property type="component" value="Unassembled WGS sequence"/>
</dbReference>
<comment type="caution">
    <text evidence="2">The sequence shown here is derived from an EMBL/GenBank/DDBJ whole genome shotgun (WGS) entry which is preliminary data.</text>
</comment>
<dbReference type="EMBL" id="WMIB01000045">
    <property type="protein sequence ID" value="MTH55798.1"/>
    <property type="molecule type" value="Genomic_DNA"/>
</dbReference>
<feature type="domain" description="Putative sugar diacid recognition" evidence="1">
    <location>
        <begin position="28"/>
        <end position="63"/>
    </location>
</feature>
<dbReference type="InterPro" id="IPR008599">
    <property type="entry name" value="Diacid_rec"/>
</dbReference>
<evidence type="ECO:0000313" key="3">
    <source>
        <dbReference type="Proteomes" id="UP000434639"/>
    </source>
</evidence>
<gene>
    <name evidence="2" type="ORF">GKZ89_20630</name>
</gene>
<reference evidence="2 3" key="1">
    <citation type="journal article" date="2017" name="Int. J. Syst. Evol. Microbiol.">
        <title>Bacillus mangrovi sp. nov., isolated from a sediment sample from a mangrove forest.</title>
        <authorList>
            <person name="Gupta V."/>
            <person name="Singh P.K."/>
            <person name="Korpole S."/>
            <person name="Tanuku N.R.S."/>
            <person name="Pinnaka A.K."/>
        </authorList>
    </citation>
    <scope>NUCLEOTIDE SEQUENCE [LARGE SCALE GENOMIC DNA]</scope>
    <source>
        <strain evidence="2 3">KCTC 33872</strain>
    </source>
</reference>
<keyword evidence="3" id="KW-1185">Reference proteome</keyword>
<dbReference type="AlphaFoldDB" id="A0A7X2V7H3"/>
<dbReference type="RefSeq" id="WP_155114293.1">
    <property type="nucleotide sequence ID" value="NZ_WMIB01000045.1"/>
</dbReference>
<dbReference type="OrthoDB" id="9792148at2"/>
<evidence type="ECO:0000313" key="2">
    <source>
        <dbReference type="EMBL" id="MTH55798.1"/>
    </source>
</evidence>
<protein>
    <recommendedName>
        <fullName evidence="1">Putative sugar diacid recognition domain-containing protein</fullName>
    </recommendedName>
</protein>
<accession>A0A7X2V7H3</accession>
<sequence length="68" mass="7738">MNKDVVIDDEPAYREDCRSHNQPDEEDHSCNINIMNREGMIIASGEKEHLHSIHEGARLVIQAIGELI</sequence>
<name>A0A7X2V7H3_9BACI</name>